<evidence type="ECO:0000313" key="4">
    <source>
        <dbReference type="Proteomes" id="UP000182258"/>
    </source>
</evidence>
<evidence type="ECO:0000313" key="2">
    <source>
        <dbReference type="EMBL" id="SFD39786.1"/>
    </source>
</evidence>
<dbReference type="Proteomes" id="UP000182258">
    <property type="component" value="Unassembled WGS sequence"/>
</dbReference>
<reference evidence="2 4" key="1">
    <citation type="submission" date="2016-10" db="EMBL/GenBank/DDBJ databases">
        <authorList>
            <person name="de Groot N.N."/>
        </authorList>
    </citation>
    <scope>NUCLEOTIDE SEQUENCE [LARGE SCALE GENOMIC DNA]</scope>
    <source>
        <strain evidence="2 4">CGMCC 1.10210</strain>
    </source>
</reference>
<dbReference type="EMBL" id="FOMB01000053">
    <property type="protein sequence ID" value="SFD40645.1"/>
    <property type="molecule type" value="Genomic_DNA"/>
</dbReference>
<evidence type="ECO:0000313" key="1">
    <source>
        <dbReference type="EMBL" id="SFD05283.1"/>
    </source>
</evidence>
<accession>A0A1I1RZQ1</accession>
<proteinExistence type="predicted"/>
<sequence length="44" mass="4873">MADHFYCRDKIRRNLFLDISGSAGINGWSGVCAMHNACLVDSAR</sequence>
<dbReference type="AlphaFoldDB" id="A0A1I1RZQ1"/>
<dbReference type="EMBL" id="FOMB01000019">
    <property type="protein sequence ID" value="SFD05283.1"/>
    <property type="molecule type" value="Genomic_DNA"/>
</dbReference>
<dbReference type="STRING" id="728005.SAMN04488059_1191"/>
<dbReference type="RefSeq" id="WP_280140242.1">
    <property type="nucleotide sequence ID" value="NZ_FOMB01000019.1"/>
</dbReference>
<evidence type="ECO:0000313" key="3">
    <source>
        <dbReference type="EMBL" id="SFD40645.1"/>
    </source>
</evidence>
<dbReference type="EMBL" id="FOMB01000052">
    <property type="protein sequence ID" value="SFD39786.1"/>
    <property type="molecule type" value="Genomic_DNA"/>
</dbReference>
<gene>
    <name evidence="1" type="ORF">SAMN04488059_1191</name>
    <name evidence="2" type="ORF">SAMN04488059_1522</name>
    <name evidence="3" type="ORF">SAMN04488059_15318</name>
</gene>
<name>A0A1I1RZQ1_9HYPH</name>
<organism evidence="2 4">
    <name type="scientific">Devosia psychrophila</name>
    <dbReference type="NCBI Taxonomy" id="728005"/>
    <lineage>
        <taxon>Bacteria</taxon>
        <taxon>Pseudomonadati</taxon>
        <taxon>Pseudomonadota</taxon>
        <taxon>Alphaproteobacteria</taxon>
        <taxon>Hyphomicrobiales</taxon>
        <taxon>Devosiaceae</taxon>
        <taxon>Devosia</taxon>
    </lineage>
</organism>
<protein>
    <submittedName>
        <fullName evidence="2">Uncharacterized protein</fullName>
    </submittedName>
</protein>